<evidence type="ECO:0000313" key="11">
    <source>
        <dbReference type="Proteomes" id="UP000246635"/>
    </source>
</evidence>
<keyword evidence="5" id="KW-0408">Iron</keyword>
<evidence type="ECO:0000256" key="5">
    <source>
        <dbReference type="ARBA" id="ARBA00023004"/>
    </source>
</evidence>
<dbReference type="EMBL" id="QGTQ01000007">
    <property type="protein sequence ID" value="PWW03287.1"/>
    <property type="molecule type" value="Genomic_DNA"/>
</dbReference>
<protein>
    <submittedName>
        <fullName evidence="10">Heme uptake protein IsdC</fullName>
    </submittedName>
</protein>
<keyword evidence="8" id="KW-1133">Transmembrane helix</keyword>
<feature type="transmembrane region" description="Helical" evidence="8">
    <location>
        <begin position="351"/>
        <end position="371"/>
    </location>
</feature>
<sequence length="380" mass="39933">MIRNMRLLSLLLVGVWVMLIASLPVSAASKLAAGTYSFGYEVLRAEDDSVSIANDYWEKPATVTVGNDGYTVRMTLNHSKWIVAFSVPSSSGSYVSVTKISEDTAADKRVVEFKTDDLSKPIEAKIHVIVEEIGYDHKYTIRLSFDEDSASLIKAAEEKAPEKESTAVEQVNDEKSTSQTTTTTNSSTATTTTTTTTTPTKQTEKNNSTTASGSTSEEKPASTSTAATSKPAQQTTQSGKAAETTTSKTEVVNNDKAKETKATETAKPADTAEVVAADSSTEETATTTGSTEGTTVDAASSDIANADSTKDTVEAVTPAEDTAADASAAVETLAAAPEDAVVEEANSGSRIVNAIVFIVIIIAAGAAIVWVKRRKQNKGT</sequence>
<comment type="subcellular location">
    <subcellularLocation>
        <location evidence="1">Secreted</location>
        <location evidence="1">Cell wall</location>
        <topology evidence="1">Peptidoglycan-anchor</topology>
    </subcellularLocation>
</comment>
<feature type="compositionally biased region" description="Low complexity" evidence="7">
    <location>
        <begin position="177"/>
        <end position="201"/>
    </location>
</feature>
<organism evidence="10 11">
    <name type="scientific">Paenibacillus cellulosilyticus</name>
    <dbReference type="NCBI Taxonomy" id="375489"/>
    <lineage>
        <taxon>Bacteria</taxon>
        <taxon>Bacillati</taxon>
        <taxon>Bacillota</taxon>
        <taxon>Bacilli</taxon>
        <taxon>Bacillales</taxon>
        <taxon>Paenibacillaceae</taxon>
        <taxon>Paenibacillus</taxon>
    </lineage>
</organism>
<dbReference type="GO" id="GO:0015886">
    <property type="term" value="P:heme transport"/>
    <property type="evidence" value="ECO:0007669"/>
    <property type="project" value="InterPro"/>
</dbReference>
<evidence type="ECO:0000256" key="1">
    <source>
        <dbReference type="ARBA" id="ARBA00004168"/>
    </source>
</evidence>
<comment type="caution">
    <text evidence="10">The sequence shown here is derived from an EMBL/GenBank/DDBJ whole genome shotgun (WGS) entry which is preliminary data.</text>
</comment>
<accession>A0A2V2YUI6</accession>
<feature type="region of interest" description="Disordered" evidence="7">
    <location>
        <begin position="157"/>
        <end position="295"/>
    </location>
</feature>
<dbReference type="Gene3D" id="2.60.40.1850">
    <property type="match status" value="1"/>
</dbReference>
<keyword evidence="6" id="KW-0572">Peptidoglycan-anchor</keyword>
<dbReference type="CDD" id="cd06920">
    <property type="entry name" value="NEAT"/>
    <property type="match status" value="1"/>
</dbReference>
<feature type="compositionally biased region" description="Basic and acidic residues" evidence="7">
    <location>
        <begin position="157"/>
        <end position="176"/>
    </location>
</feature>
<evidence type="ECO:0000256" key="2">
    <source>
        <dbReference type="ARBA" id="ARBA00022512"/>
    </source>
</evidence>
<feature type="compositionally biased region" description="Basic and acidic residues" evidence="7">
    <location>
        <begin position="253"/>
        <end position="264"/>
    </location>
</feature>
<dbReference type="InterPro" id="IPR019909">
    <property type="entry name" value="Haem_uptake_protein_IsdC"/>
</dbReference>
<dbReference type="InterPro" id="IPR050436">
    <property type="entry name" value="IsdA"/>
</dbReference>
<dbReference type="RefSeq" id="WP_110044172.1">
    <property type="nucleotide sequence ID" value="NZ_CP054612.1"/>
</dbReference>
<feature type="compositionally biased region" description="Low complexity" evidence="7">
    <location>
        <begin position="221"/>
        <end position="238"/>
    </location>
</feature>
<name>A0A2V2YUI6_9BACL</name>
<dbReference type="Pfam" id="PF05031">
    <property type="entry name" value="NEAT"/>
    <property type="match status" value="1"/>
</dbReference>
<dbReference type="Proteomes" id="UP000246635">
    <property type="component" value="Unassembled WGS sequence"/>
</dbReference>
<reference evidence="10 11" key="1">
    <citation type="submission" date="2018-05" db="EMBL/GenBank/DDBJ databases">
        <title>Genomic Encyclopedia of Type Strains, Phase III (KMG-III): the genomes of soil and plant-associated and newly described type strains.</title>
        <authorList>
            <person name="Whitman W."/>
        </authorList>
    </citation>
    <scope>NUCLEOTIDE SEQUENCE [LARGE SCALE GENOMIC DNA]</scope>
    <source>
        <strain evidence="10 11">CECT 5696</strain>
    </source>
</reference>
<evidence type="ECO:0000259" key="9">
    <source>
        <dbReference type="PROSITE" id="PS50978"/>
    </source>
</evidence>
<evidence type="ECO:0000256" key="4">
    <source>
        <dbReference type="ARBA" id="ARBA00022729"/>
    </source>
</evidence>
<dbReference type="SMART" id="SM00725">
    <property type="entry name" value="NEAT"/>
    <property type="match status" value="1"/>
</dbReference>
<dbReference type="GO" id="GO:0030492">
    <property type="term" value="F:hemoglobin binding"/>
    <property type="evidence" value="ECO:0007669"/>
    <property type="project" value="InterPro"/>
</dbReference>
<evidence type="ECO:0000256" key="7">
    <source>
        <dbReference type="SAM" id="MobiDB-lite"/>
    </source>
</evidence>
<keyword evidence="11" id="KW-1185">Reference proteome</keyword>
<keyword evidence="8" id="KW-0812">Transmembrane</keyword>
<keyword evidence="4" id="KW-0732">Signal</keyword>
<proteinExistence type="predicted"/>
<gene>
    <name evidence="10" type="ORF">DFQ01_107186</name>
</gene>
<feature type="domain" description="NEAT" evidence="9">
    <location>
        <begin position="31"/>
        <end position="153"/>
    </location>
</feature>
<keyword evidence="8" id="KW-0472">Membrane</keyword>
<dbReference type="SUPFAM" id="SSF158911">
    <property type="entry name" value="NEAT domain-like"/>
    <property type="match status" value="1"/>
</dbReference>
<evidence type="ECO:0000256" key="6">
    <source>
        <dbReference type="ARBA" id="ARBA00023088"/>
    </source>
</evidence>
<dbReference type="PANTHER" id="PTHR37824:SF1">
    <property type="entry name" value="IRON-REGULATED SURFACE DETERMINANT PROTEIN C"/>
    <property type="match status" value="1"/>
</dbReference>
<dbReference type="InterPro" id="IPR037250">
    <property type="entry name" value="NEAT_dom_sf"/>
</dbReference>
<dbReference type="GO" id="GO:0009274">
    <property type="term" value="C:peptidoglycan-based cell wall"/>
    <property type="evidence" value="ECO:0007669"/>
    <property type="project" value="InterPro"/>
</dbReference>
<dbReference type="PROSITE" id="PS50978">
    <property type="entry name" value="NEAT"/>
    <property type="match status" value="1"/>
</dbReference>
<dbReference type="InterPro" id="IPR006635">
    <property type="entry name" value="NEAT_dom"/>
</dbReference>
<keyword evidence="3" id="KW-0964">Secreted</keyword>
<evidence type="ECO:0000256" key="8">
    <source>
        <dbReference type="SAM" id="Phobius"/>
    </source>
</evidence>
<dbReference type="AlphaFoldDB" id="A0A2V2YUI6"/>
<dbReference type="NCBIfam" id="TIGR03656">
    <property type="entry name" value="IsdC"/>
    <property type="match status" value="1"/>
</dbReference>
<feature type="compositionally biased region" description="Polar residues" evidence="7">
    <location>
        <begin position="243"/>
        <end position="252"/>
    </location>
</feature>
<keyword evidence="2" id="KW-0134">Cell wall</keyword>
<dbReference type="OrthoDB" id="2413751at2"/>
<evidence type="ECO:0000256" key="3">
    <source>
        <dbReference type="ARBA" id="ARBA00022525"/>
    </source>
</evidence>
<dbReference type="PANTHER" id="PTHR37824">
    <property type="entry name" value="IRON-REGULATED SURFACE DETERMINANT PROTEIN C"/>
    <property type="match status" value="1"/>
</dbReference>
<evidence type="ECO:0000313" key="10">
    <source>
        <dbReference type="EMBL" id="PWW03287.1"/>
    </source>
</evidence>
<feature type="compositionally biased region" description="Low complexity" evidence="7">
    <location>
        <begin position="265"/>
        <end position="295"/>
    </location>
</feature>